<accession>A0AA38W6B5</accession>
<keyword evidence="1" id="KW-1133">Transmembrane helix</keyword>
<dbReference type="AlphaFoldDB" id="A0AA38W6B5"/>
<gene>
    <name evidence="2" type="ORF">OSB04_029574</name>
</gene>
<evidence type="ECO:0000256" key="1">
    <source>
        <dbReference type="SAM" id="Phobius"/>
    </source>
</evidence>
<dbReference type="Proteomes" id="UP001172457">
    <property type="component" value="Chromosome 8"/>
</dbReference>
<keyword evidence="1" id="KW-0472">Membrane</keyword>
<keyword evidence="1" id="KW-0812">Transmembrane</keyword>
<keyword evidence="3" id="KW-1185">Reference proteome</keyword>
<organism evidence="2 3">
    <name type="scientific">Centaurea solstitialis</name>
    <name type="common">yellow star-thistle</name>
    <dbReference type="NCBI Taxonomy" id="347529"/>
    <lineage>
        <taxon>Eukaryota</taxon>
        <taxon>Viridiplantae</taxon>
        <taxon>Streptophyta</taxon>
        <taxon>Embryophyta</taxon>
        <taxon>Tracheophyta</taxon>
        <taxon>Spermatophyta</taxon>
        <taxon>Magnoliopsida</taxon>
        <taxon>eudicotyledons</taxon>
        <taxon>Gunneridae</taxon>
        <taxon>Pentapetalae</taxon>
        <taxon>asterids</taxon>
        <taxon>campanulids</taxon>
        <taxon>Asterales</taxon>
        <taxon>Asteraceae</taxon>
        <taxon>Carduoideae</taxon>
        <taxon>Cardueae</taxon>
        <taxon>Centaureinae</taxon>
        <taxon>Centaurea</taxon>
    </lineage>
</organism>
<sequence length="150" mass="16271">MSSIDPRRVIESSITVDVLPPTNHVHDPSFYISSTTEPNTSSPVTDDIIPVSLISDVDDSAISTFTFDVPRSATTTYNIIEGIKSQGNTNPWAMKVSVSSVILFALASAIEHLFSIGRPTRTSNFAIVAHWAMIVSLGFFVGSLAWPLLF</sequence>
<protein>
    <submittedName>
        <fullName evidence="2">Uncharacterized protein</fullName>
    </submittedName>
</protein>
<reference evidence="2" key="1">
    <citation type="submission" date="2023-03" db="EMBL/GenBank/DDBJ databases">
        <title>Chromosome-scale reference genome and RAD-based genetic map of yellow starthistle (Centaurea solstitialis) reveal putative structural variation and QTLs associated with invader traits.</title>
        <authorList>
            <person name="Reatini B."/>
            <person name="Cang F.A."/>
            <person name="Jiang Q."/>
            <person name="Mckibben M.T.W."/>
            <person name="Barker M.S."/>
            <person name="Rieseberg L.H."/>
            <person name="Dlugosch K.M."/>
        </authorList>
    </citation>
    <scope>NUCLEOTIDE SEQUENCE</scope>
    <source>
        <strain evidence="2">CAN-66</strain>
        <tissue evidence="2">Leaf</tissue>
    </source>
</reference>
<dbReference type="EMBL" id="JARYMX010000008">
    <property type="protein sequence ID" value="KAJ9536841.1"/>
    <property type="molecule type" value="Genomic_DNA"/>
</dbReference>
<feature type="transmembrane region" description="Helical" evidence="1">
    <location>
        <begin position="126"/>
        <end position="149"/>
    </location>
</feature>
<evidence type="ECO:0000313" key="3">
    <source>
        <dbReference type="Proteomes" id="UP001172457"/>
    </source>
</evidence>
<proteinExistence type="predicted"/>
<comment type="caution">
    <text evidence="2">The sequence shown here is derived from an EMBL/GenBank/DDBJ whole genome shotgun (WGS) entry which is preliminary data.</text>
</comment>
<evidence type="ECO:0000313" key="2">
    <source>
        <dbReference type="EMBL" id="KAJ9536841.1"/>
    </source>
</evidence>
<name>A0AA38W6B5_9ASTR</name>